<dbReference type="Proteomes" id="UP000291933">
    <property type="component" value="Unassembled WGS sequence"/>
</dbReference>
<dbReference type="GO" id="GO:0033194">
    <property type="term" value="P:response to hydroperoxide"/>
    <property type="evidence" value="ECO:0007669"/>
    <property type="project" value="TreeGrafter"/>
</dbReference>
<keyword evidence="2" id="KW-1185">Reference proteome</keyword>
<dbReference type="InterPro" id="IPR005583">
    <property type="entry name" value="YaaA"/>
</dbReference>
<name>A0A4Q9KN05_PROTD</name>
<sequence>MGVQRPLRAWLDGPARSPSLTCVLILLPPSEGKAAPPRGRSLDLGALSQPVLSDARRRVLDALRTASAGPDALTTLKVGLSLAAEVRANLDLDGAPCAPASRIYTGVLFDALSYATLSEAGRRRARESVLIFSAAFGVLRLDDRLPAYRLSGDVALPDIGRLGPFWNPLLTAALEARRDGQLVIDCRSATYQPFWTPSGAWPVRVFREVGGQRSVVSHLAKHARGLLARALCEAPRAPRTPEQAAAAASAWFDTHEVRTAAGVVQRVRIELTPRSLDVITD</sequence>
<dbReference type="AlphaFoldDB" id="A0A4Q9KN05"/>
<proteinExistence type="predicted"/>
<dbReference type="PANTHER" id="PTHR30283">
    <property type="entry name" value="PEROXIDE STRESS RESPONSE PROTEIN YAAA"/>
    <property type="match status" value="1"/>
</dbReference>
<evidence type="ECO:0000313" key="2">
    <source>
        <dbReference type="Proteomes" id="UP000291933"/>
    </source>
</evidence>
<accession>A0A4Q9KN05</accession>
<organism evidence="1 2">
    <name type="scientific">Propioniciclava tarda</name>
    <dbReference type="NCBI Taxonomy" id="433330"/>
    <lineage>
        <taxon>Bacteria</taxon>
        <taxon>Bacillati</taxon>
        <taxon>Actinomycetota</taxon>
        <taxon>Actinomycetes</taxon>
        <taxon>Propionibacteriales</taxon>
        <taxon>Propionibacteriaceae</taxon>
        <taxon>Propioniciclava</taxon>
    </lineage>
</organism>
<dbReference type="PANTHER" id="PTHR30283:SF4">
    <property type="entry name" value="PEROXIDE STRESS RESISTANCE PROTEIN YAAA"/>
    <property type="match status" value="1"/>
</dbReference>
<comment type="caution">
    <text evidence="1">The sequence shown here is derived from an EMBL/GenBank/DDBJ whole genome shotgun (WGS) entry which is preliminary data.</text>
</comment>
<evidence type="ECO:0000313" key="1">
    <source>
        <dbReference type="EMBL" id="TBT95966.1"/>
    </source>
</evidence>
<dbReference type="EMBL" id="SDMR01000002">
    <property type="protein sequence ID" value="TBT95966.1"/>
    <property type="molecule type" value="Genomic_DNA"/>
</dbReference>
<dbReference type="GO" id="GO:0005829">
    <property type="term" value="C:cytosol"/>
    <property type="evidence" value="ECO:0007669"/>
    <property type="project" value="TreeGrafter"/>
</dbReference>
<dbReference type="OrthoDB" id="3210767at2"/>
<reference evidence="1 2" key="1">
    <citation type="submission" date="2019-01" db="EMBL/GenBank/DDBJ databases">
        <title>Lactibacter flavus gen. nov., sp. nov., a novel bacterium of the family Propionibacteriaceae isolated from raw milk and dairy products.</title>
        <authorList>
            <person name="Huptas C."/>
            <person name="Wenning M."/>
            <person name="Breitenwieser F."/>
            <person name="Doll E."/>
            <person name="Von Neubeck M."/>
            <person name="Busse H.-J."/>
            <person name="Scherer S."/>
        </authorList>
    </citation>
    <scope>NUCLEOTIDE SEQUENCE [LARGE SCALE GENOMIC DNA]</scope>
    <source>
        <strain evidence="1 2">DSM 22130</strain>
    </source>
</reference>
<protein>
    <submittedName>
        <fullName evidence="1">Peroxide stress protein YaaA</fullName>
    </submittedName>
</protein>
<dbReference type="Pfam" id="PF03883">
    <property type="entry name" value="H2O2_YaaD"/>
    <property type="match status" value="1"/>
</dbReference>
<gene>
    <name evidence="1" type="ORF">ET996_03060</name>
</gene>